<reference evidence="1 2" key="1">
    <citation type="journal article" date="2011" name="Genome Res.">
        <title>Phylogeny-wide analysis of social amoeba genomes highlights ancient origins for complex intercellular communication.</title>
        <authorList>
            <person name="Heidel A.J."/>
            <person name="Lawal H.M."/>
            <person name="Felder M."/>
            <person name="Schilde C."/>
            <person name="Helps N.R."/>
            <person name="Tunggal B."/>
            <person name="Rivero F."/>
            <person name="John U."/>
            <person name="Schleicher M."/>
            <person name="Eichinger L."/>
            <person name="Platzer M."/>
            <person name="Noegel A.A."/>
            <person name="Schaap P."/>
            <person name="Gloeckner G."/>
        </authorList>
    </citation>
    <scope>NUCLEOTIDE SEQUENCE [LARGE SCALE GENOMIC DNA]</scope>
    <source>
        <strain evidence="2">ATCC 26659 / Pp 5 / PN500</strain>
    </source>
</reference>
<dbReference type="InParanoid" id="D3B7I4"/>
<evidence type="ECO:0000313" key="2">
    <source>
        <dbReference type="Proteomes" id="UP000001396"/>
    </source>
</evidence>
<name>D3B7I4_HETP5</name>
<protein>
    <submittedName>
        <fullName evidence="1">Uncharacterized protein</fullName>
    </submittedName>
</protein>
<dbReference type="GeneID" id="31359909"/>
<comment type="caution">
    <text evidence="1">The sequence shown here is derived from an EMBL/GenBank/DDBJ whole genome shotgun (WGS) entry which is preliminary data.</text>
</comment>
<organism evidence="1 2">
    <name type="scientific">Heterostelium pallidum (strain ATCC 26659 / Pp 5 / PN500)</name>
    <name type="common">Cellular slime mold</name>
    <name type="synonym">Polysphondylium pallidum</name>
    <dbReference type="NCBI Taxonomy" id="670386"/>
    <lineage>
        <taxon>Eukaryota</taxon>
        <taxon>Amoebozoa</taxon>
        <taxon>Evosea</taxon>
        <taxon>Eumycetozoa</taxon>
        <taxon>Dictyostelia</taxon>
        <taxon>Acytosteliales</taxon>
        <taxon>Acytosteliaceae</taxon>
        <taxon>Heterostelium</taxon>
    </lineage>
</organism>
<dbReference type="RefSeq" id="XP_020434844.1">
    <property type="nucleotide sequence ID" value="XM_020575324.1"/>
</dbReference>
<dbReference type="Proteomes" id="UP000001396">
    <property type="component" value="Unassembled WGS sequence"/>
</dbReference>
<gene>
    <name evidence="1" type="ORF">PPL_04422</name>
</gene>
<proteinExistence type="predicted"/>
<dbReference type="AlphaFoldDB" id="D3B7I4"/>
<keyword evidence="2" id="KW-1185">Reference proteome</keyword>
<evidence type="ECO:0000313" key="1">
    <source>
        <dbReference type="EMBL" id="EFA82727.1"/>
    </source>
</evidence>
<dbReference type="EMBL" id="ADBJ01000018">
    <property type="protein sequence ID" value="EFA82727.1"/>
    <property type="molecule type" value="Genomic_DNA"/>
</dbReference>
<accession>D3B7I4</accession>
<sequence length="75" mass="8909">MSNNYEEYSTFTQKDFKRGIEIRAINPPFFNRVVEGEIYFFHFSSAEVKEQLFFFFHGHVPIGKEFASLASQYNK</sequence>